<name>A0A4Q9VVF4_9HYPH</name>
<dbReference type="OrthoDB" id="5383110at2"/>
<organism evidence="2 3">
    <name type="scientific">Siculibacillus lacustris</name>
    <dbReference type="NCBI Taxonomy" id="1549641"/>
    <lineage>
        <taxon>Bacteria</taxon>
        <taxon>Pseudomonadati</taxon>
        <taxon>Pseudomonadota</taxon>
        <taxon>Alphaproteobacteria</taxon>
        <taxon>Hyphomicrobiales</taxon>
        <taxon>Ancalomicrobiaceae</taxon>
        <taxon>Siculibacillus</taxon>
    </lineage>
</organism>
<dbReference type="Proteomes" id="UP000292781">
    <property type="component" value="Unassembled WGS sequence"/>
</dbReference>
<sequence length="123" mass="13280">MPETRAVAAAVEALRKATVEGDGAVLRRLFTDEVSFGHSNGKIDRKADLLATLDGKVAFRSIVQSDQVIEVVGANAVVRHVFDGERLRPDGGVNVNHLTVLQVWVKQGGDWRLLARHASTLAA</sequence>
<accession>A0A4Q9VVF4</accession>
<feature type="domain" description="DUF4440" evidence="1">
    <location>
        <begin position="7"/>
        <end position="113"/>
    </location>
</feature>
<proteinExistence type="predicted"/>
<evidence type="ECO:0000313" key="2">
    <source>
        <dbReference type="EMBL" id="TBW39018.1"/>
    </source>
</evidence>
<evidence type="ECO:0000313" key="3">
    <source>
        <dbReference type="Proteomes" id="UP000292781"/>
    </source>
</evidence>
<dbReference type="Pfam" id="PF14534">
    <property type="entry name" value="DUF4440"/>
    <property type="match status" value="1"/>
</dbReference>
<dbReference type="Gene3D" id="3.10.450.50">
    <property type="match status" value="1"/>
</dbReference>
<protein>
    <submittedName>
        <fullName evidence="2">Nuclear transport factor 2 family protein</fullName>
    </submittedName>
</protein>
<dbReference type="InterPro" id="IPR032710">
    <property type="entry name" value="NTF2-like_dom_sf"/>
</dbReference>
<dbReference type="RefSeq" id="WP_131307907.1">
    <property type="nucleotide sequence ID" value="NZ_SJFN01000009.1"/>
</dbReference>
<dbReference type="EMBL" id="SJFN01000009">
    <property type="protein sequence ID" value="TBW39018.1"/>
    <property type="molecule type" value="Genomic_DNA"/>
</dbReference>
<comment type="caution">
    <text evidence="2">The sequence shown here is derived from an EMBL/GenBank/DDBJ whole genome shotgun (WGS) entry which is preliminary data.</text>
</comment>
<gene>
    <name evidence="2" type="ORF">EYW49_07765</name>
</gene>
<keyword evidence="3" id="KW-1185">Reference proteome</keyword>
<reference evidence="2 3" key="1">
    <citation type="submission" date="2019-02" db="EMBL/GenBank/DDBJ databases">
        <title>Siculibacillus lacustris gen. nov., sp. nov., a new rosette-forming bacterium isolated from a freshwater crater lake (Lake St. Ana, Romania).</title>
        <authorList>
            <person name="Felfoldi T."/>
            <person name="Marton Z."/>
            <person name="Szabo A."/>
            <person name="Mentes A."/>
            <person name="Boka K."/>
            <person name="Marialigeti K."/>
            <person name="Mathe I."/>
            <person name="Koncz M."/>
            <person name="Schumann P."/>
            <person name="Toth E."/>
        </authorList>
    </citation>
    <scope>NUCLEOTIDE SEQUENCE [LARGE SCALE GENOMIC DNA]</scope>
    <source>
        <strain evidence="2 3">SA-279</strain>
    </source>
</reference>
<dbReference type="InterPro" id="IPR027843">
    <property type="entry name" value="DUF4440"/>
</dbReference>
<dbReference type="SUPFAM" id="SSF54427">
    <property type="entry name" value="NTF2-like"/>
    <property type="match status" value="1"/>
</dbReference>
<evidence type="ECO:0000259" key="1">
    <source>
        <dbReference type="Pfam" id="PF14534"/>
    </source>
</evidence>
<dbReference type="AlphaFoldDB" id="A0A4Q9VVF4"/>